<name>A0AAD5ZT04_9POAL</name>
<dbReference type="EMBL" id="JAMRDG010000001">
    <property type="protein sequence ID" value="KAJ3703534.1"/>
    <property type="molecule type" value="Genomic_DNA"/>
</dbReference>
<evidence type="ECO:0000256" key="10">
    <source>
        <dbReference type="SAM" id="SignalP"/>
    </source>
</evidence>
<dbReference type="GO" id="GO:0051015">
    <property type="term" value="F:actin filament binding"/>
    <property type="evidence" value="ECO:0007669"/>
    <property type="project" value="InterPro"/>
</dbReference>
<gene>
    <name evidence="12" type="ORF">LUZ61_007239</name>
</gene>
<dbReference type="GO" id="GO:0045010">
    <property type="term" value="P:actin nucleation"/>
    <property type="evidence" value="ECO:0007669"/>
    <property type="project" value="InterPro"/>
</dbReference>
<dbReference type="Pfam" id="PF02181">
    <property type="entry name" value="FH2"/>
    <property type="match status" value="1"/>
</dbReference>
<evidence type="ECO:0000256" key="1">
    <source>
        <dbReference type="ARBA" id="ARBA00004167"/>
    </source>
</evidence>
<reference evidence="12 13" key="1">
    <citation type="journal article" date="2022" name="Cell">
        <title>Repeat-based holocentromeres influence genome architecture and karyotype evolution.</title>
        <authorList>
            <person name="Hofstatter P.G."/>
            <person name="Thangavel G."/>
            <person name="Lux T."/>
            <person name="Neumann P."/>
            <person name="Vondrak T."/>
            <person name="Novak P."/>
            <person name="Zhang M."/>
            <person name="Costa L."/>
            <person name="Castellani M."/>
            <person name="Scott A."/>
            <person name="Toegelov H."/>
            <person name="Fuchs J."/>
            <person name="Mata-Sucre Y."/>
            <person name="Dias Y."/>
            <person name="Vanzela A.L.L."/>
            <person name="Huettel B."/>
            <person name="Almeida C.C.S."/>
            <person name="Simkova H."/>
            <person name="Souza G."/>
            <person name="Pedrosa-Harand A."/>
            <person name="Macas J."/>
            <person name="Mayer K.F.X."/>
            <person name="Houben A."/>
            <person name="Marques A."/>
        </authorList>
    </citation>
    <scope>NUCLEOTIDE SEQUENCE [LARGE SCALE GENOMIC DNA]</scope>
    <source>
        <strain evidence="12">RhyTen1mFocal</strain>
    </source>
</reference>
<comment type="similarity">
    <text evidence="6">Belongs to the formin-like family. Class-I subfamily.</text>
</comment>
<feature type="compositionally biased region" description="Polar residues" evidence="8">
    <location>
        <begin position="212"/>
        <end position="225"/>
    </location>
</feature>
<evidence type="ECO:0000256" key="5">
    <source>
        <dbReference type="ARBA" id="ARBA00023136"/>
    </source>
</evidence>
<evidence type="ECO:0000313" key="13">
    <source>
        <dbReference type="Proteomes" id="UP001210211"/>
    </source>
</evidence>
<evidence type="ECO:0000259" key="11">
    <source>
        <dbReference type="PROSITE" id="PS51444"/>
    </source>
</evidence>
<feature type="compositionally biased region" description="Low complexity" evidence="8">
    <location>
        <begin position="263"/>
        <end position="293"/>
    </location>
</feature>
<evidence type="ECO:0000256" key="7">
    <source>
        <dbReference type="RuleBase" id="RU361260"/>
    </source>
</evidence>
<keyword evidence="2 9" id="KW-0812">Transmembrane</keyword>
<dbReference type="PANTHER" id="PTHR23213:SF347">
    <property type="entry name" value="FORMIN-LIKE PROTEIN 14"/>
    <property type="match status" value="1"/>
</dbReference>
<keyword evidence="5 9" id="KW-0472">Membrane</keyword>
<evidence type="ECO:0000313" key="12">
    <source>
        <dbReference type="EMBL" id="KAJ3703534.1"/>
    </source>
</evidence>
<sequence length="750" mass="81917">MPIRTSLSLLLLSLLLPLLYLHFTPQTHKPSDHHHHHRRILRGHHHRPAPPLTSEPTSIPPSLPPTQPPSPSLPKYPSSSLPTPTIPSTSTPFSSFPFFPSIPAPPPPPTPPTSVSSVPTFPANISSVLPTAPHSASSSSSRLPTILISLLSVSLLALLVSLLLVHLRRRRSRSVSTKDTRSDSVRLFPPPAPSTSNPSTEFLYLGTLVSPRGTSQPLDPTTSTDAGGGGSASGGAASPELRPLPPLPRQLGCSHGLVDHSDGSAPSSVSDPDPAATSVSSTLPTSSSPTRFSRSSKESETWSGVGRDAELRPPPIPPPPATMLRRAQLNQNSNLNMSMQRNDKPRLKPLFWDKVPSSSSRAMAWDHLKSGSFQLNEEMIQSLFGCKTAGTGPGKQFNVKNGVYSTGEENVLIIDQKRSQNIAILLKALNMSKEQVCEALLQGNDTSIGSEFLEALMKMSPTKEEESKLKEYTDGSPFKLGCAEAFLKAVINVPFAFKRVEVMHFIANFDHELSFLKGSFRILEGACDELRSSRLFHKVLDAVLKTGNRINLGTHRGDARAFKLDTLLKLADLKSNDGKITLLHFIILEVVKSEKLAPQFFAMLEAELTDVKKASTIDPNELTNTLSKLSNGIEKVRNVIQLNRPLLGNGSGLSFHETMTVFLQRAEEEILEIQDQENLTLSSVRDMAEYFHGDSAKEENEPFRIFAVVRDFLALLDSKICKEAGNLNDCEIKDYTFQMPANADRIPSLI</sequence>
<organism evidence="12 13">
    <name type="scientific">Rhynchospora tenuis</name>
    <dbReference type="NCBI Taxonomy" id="198213"/>
    <lineage>
        <taxon>Eukaryota</taxon>
        <taxon>Viridiplantae</taxon>
        <taxon>Streptophyta</taxon>
        <taxon>Embryophyta</taxon>
        <taxon>Tracheophyta</taxon>
        <taxon>Spermatophyta</taxon>
        <taxon>Magnoliopsida</taxon>
        <taxon>Liliopsida</taxon>
        <taxon>Poales</taxon>
        <taxon>Cyperaceae</taxon>
        <taxon>Cyperoideae</taxon>
        <taxon>Rhynchosporeae</taxon>
        <taxon>Rhynchospora</taxon>
    </lineage>
</organism>
<keyword evidence="3 10" id="KW-0732">Signal</keyword>
<feature type="signal peptide" evidence="10">
    <location>
        <begin position="1"/>
        <end position="21"/>
    </location>
</feature>
<dbReference type="Gene3D" id="1.20.58.2220">
    <property type="entry name" value="Formin, FH2 domain"/>
    <property type="match status" value="1"/>
</dbReference>
<dbReference type="PROSITE" id="PS51444">
    <property type="entry name" value="FH2"/>
    <property type="match status" value="1"/>
</dbReference>
<dbReference type="GO" id="GO:0016020">
    <property type="term" value="C:membrane"/>
    <property type="evidence" value="ECO:0007669"/>
    <property type="project" value="UniProtKB-SubCell"/>
</dbReference>
<proteinExistence type="inferred from homology"/>
<dbReference type="SUPFAM" id="SSF101447">
    <property type="entry name" value="Formin homology 2 domain (FH2 domain)"/>
    <property type="match status" value="1"/>
</dbReference>
<comment type="caution">
    <text evidence="12">The sequence shown here is derived from an EMBL/GenBank/DDBJ whole genome shotgun (WGS) entry which is preliminary data.</text>
</comment>
<accession>A0AAD5ZT04</accession>
<evidence type="ECO:0000256" key="2">
    <source>
        <dbReference type="ARBA" id="ARBA00022692"/>
    </source>
</evidence>
<evidence type="ECO:0000256" key="8">
    <source>
        <dbReference type="SAM" id="MobiDB-lite"/>
    </source>
</evidence>
<dbReference type="Proteomes" id="UP001210211">
    <property type="component" value="Unassembled WGS sequence"/>
</dbReference>
<feature type="region of interest" description="Disordered" evidence="8">
    <location>
        <begin position="27"/>
        <end position="89"/>
    </location>
</feature>
<feature type="chain" id="PRO_5042135850" description="Formin-like protein" evidence="10">
    <location>
        <begin position="22"/>
        <end position="750"/>
    </location>
</feature>
<dbReference type="InterPro" id="IPR015425">
    <property type="entry name" value="FH2_Formin"/>
</dbReference>
<evidence type="ECO:0000256" key="9">
    <source>
        <dbReference type="SAM" id="Phobius"/>
    </source>
</evidence>
<evidence type="ECO:0000256" key="6">
    <source>
        <dbReference type="ARBA" id="ARBA00025793"/>
    </source>
</evidence>
<dbReference type="SMART" id="SM00498">
    <property type="entry name" value="FH2"/>
    <property type="match status" value="1"/>
</dbReference>
<dbReference type="InterPro" id="IPR027643">
    <property type="entry name" value="Formin-like_plant"/>
</dbReference>
<feature type="domain" description="FH2" evidence="11">
    <location>
        <begin position="337"/>
        <end position="742"/>
    </location>
</feature>
<feature type="compositionally biased region" description="Low complexity" evidence="8">
    <location>
        <begin position="75"/>
        <end position="89"/>
    </location>
</feature>
<evidence type="ECO:0000256" key="4">
    <source>
        <dbReference type="ARBA" id="ARBA00022989"/>
    </source>
</evidence>
<feature type="region of interest" description="Disordered" evidence="8">
    <location>
        <begin position="170"/>
        <end position="322"/>
    </location>
</feature>
<dbReference type="AlphaFoldDB" id="A0AAD5ZT04"/>
<feature type="transmembrane region" description="Helical" evidence="9">
    <location>
        <begin position="143"/>
        <end position="165"/>
    </location>
</feature>
<keyword evidence="4 9" id="KW-1133">Transmembrane helix</keyword>
<comment type="subcellular location">
    <subcellularLocation>
        <location evidence="1">Membrane</location>
        <topology evidence="1">Single-pass membrane protein</topology>
    </subcellularLocation>
</comment>
<evidence type="ECO:0000256" key="3">
    <source>
        <dbReference type="ARBA" id="ARBA00022729"/>
    </source>
</evidence>
<feature type="compositionally biased region" description="Basic residues" evidence="8">
    <location>
        <begin position="31"/>
        <end position="48"/>
    </location>
</feature>
<dbReference type="PANTHER" id="PTHR23213">
    <property type="entry name" value="FORMIN-RELATED"/>
    <property type="match status" value="1"/>
</dbReference>
<feature type="compositionally biased region" description="Pro residues" evidence="8">
    <location>
        <begin position="49"/>
        <end position="74"/>
    </location>
</feature>
<keyword evidence="13" id="KW-1185">Reference proteome</keyword>
<feature type="compositionally biased region" description="Pro residues" evidence="8">
    <location>
        <begin position="312"/>
        <end position="321"/>
    </location>
</feature>
<dbReference type="InterPro" id="IPR042201">
    <property type="entry name" value="FH2_Formin_sf"/>
</dbReference>
<protein>
    <recommendedName>
        <fullName evidence="7">Formin-like protein</fullName>
    </recommendedName>
</protein>